<dbReference type="KEGG" id="eva:EIB75_09890"/>
<accession>A0A3G8ZEN4</accession>
<dbReference type="InterPro" id="IPR000415">
    <property type="entry name" value="Nitroreductase-like"/>
</dbReference>
<reference evidence="3" key="1">
    <citation type="submission" date="2018-11" db="EMBL/GenBank/DDBJ databases">
        <title>Proposal to divide the Flavobacteriaceae and reorganize its genera based on Amino Acid Identity values calculated from whole genome sequences.</title>
        <authorList>
            <person name="Nicholson A.C."/>
            <person name="Gulvik C.A."/>
            <person name="Whitney A.M."/>
            <person name="Sheth M."/>
            <person name="Batra D."/>
            <person name="Pryor J."/>
            <person name="Bernardet J.-F."/>
            <person name="Hugo C."/>
            <person name="Kampfer P."/>
            <person name="Newman J.D."/>
            <person name="McQuiston J.R."/>
        </authorList>
    </citation>
    <scope>NUCLEOTIDE SEQUENCE [LARGE SCALE GENOMIC DNA]</scope>
    <source>
        <strain evidence="3">H6466</strain>
    </source>
</reference>
<dbReference type="EMBL" id="CP034160">
    <property type="protein sequence ID" value="AZI55540.1"/>
    <property type="molecule type" value="Genomic_DNA"/>
</dbReference>
<dbReference type="PANTHER" id="PTHR43745:SF2">
    <property type="entry name" value="NITROREDUCTASE MJ1384-RELATED"/>
    <property type="match status" value="1"/>
</dbReference>
<proteinExistence type="predicted"/>
<dbReference type="GO" id="GO:0016491">
    <property type="term" value="F:oxidoreductase activity"/>
    <property type="evidence" value="ECO:0007669"/>
    <property type="project" value="InterPro"/>
</dbReference>
<dbReference type="InterPro" id="IPR020051">
    <property type="entry name" value="SagB-type_dehydrogenase"/>
</dbReference>
<dbReference type="Proteomes" id="UP000272316">
    <property type="component" value="Chromosome"/>
</dbReference>
<sequence length="385" mass="45128">MQIKKSKYLFFYHRNFPDISINNLINEDLALTNQIVAIPILYGKEVIISKEEFEYVNNIKETEWIYVEDFQHPNLLKYGLVLCDLPEFELFVKREEQLVNDKWHIYAALYNFMTKWKDIDVNFVEKNVMLNPKEEMEVLIDLNGVPPTHFFKVENPKEIKKISYDDYSNDDFFKVLLNRKTARNFDTNKQLSFKDFSNILKYTFGVHGYCNTYGDKIKSVKKTSPSGGGLHPTEVYMLVLRVENLKHGLYHYNIEDESLYMIKEYTLEEAMEKSRFFSAGQEYTSFSSVMFFLATRYYRNYWKYRKNSAAYGVTIRDAAHLCQTLYLICSKLGLGSFTAAINHSNIEEEIGLDPYKQGVVMMAGCGIMNPTPKIDLEPKFDSYLD</sequence>
<name>A0A3G8ZEN4_9FLAO</name>
<dbReference type="Pfam" id="PF00881">
    <property type="entry name" value="Nitroreductase"/>
    <property type="match status" value="1"/>
</dbReference>
<dbReference type="PANTHER" id="PTHR43745">
    <property type="entry name" value="NITROREDUCTASE MJ1384-RELATED"/>
    <property type="match status" value="1"/>
</dbReference>
<evidence type="ECO:0000313" key="2">
    <source>
        <dbReference type="EMBL" id="AZI55540.1"/>
    </source>
</evidence>
<dbReference type="InterPro" id="IPR052544">
    <property type="entry name" value="Bacteriocin_Proc_Enz"/>
</dbReference>
<dbReference type="Gene3D" id="3.40.109.10">
    <property type="entry name" value="NADH Oxidase"/>
    <property type="match status" value="1"/>
</dbReference>
<gene>
    <name evidence="2" type="ORF">EIB75_09890</name>
</gene>
<dbReference type="RefSeq" id="WP_124986557.1">
    <property type="nucleotide sequence ID" value="NZ_CP034160.1"/>
</dbReference>
<dbReference type="InterPro" id="IPR029479">
    <property type="entry name" value="Nitroreductase"/>
</dbReference>
<evidence type="ECO:0000259" key="1">
    <source>
        <dbReference type="Pfam" id="PF00881"/>
    </source>
</evidence>
<evidence type="ECO:0000313" key="3">
    <source>
        <dbReference type="Proteomes" id="UP000272316"/>
    </source>
</evidence>
<dbReference type="NCBIfam" id="TIGR03605">
    <property type="entry name" value="antibiot_sagB"/>
    <property type="match status" value="1"/>
</dbReference>
<feature type="domain" description="Nitroreductase" evidence="1">
    <location>
        <begin position="177"/>
        <end position="366"/>
    </location>
</feature>
<dbReference type="SUPFAM" id="SSF55469">
    <property type="entry name" value="FMN-dependent nitroreductase-like"/>
    <property type="match status" value="1"/>
</dbReference>
<protein>
    <submittedName>
        <fullName evidence="2">SagB/ThcOx family dehydrogenase</fullName>
    </submittedName>
</protein>
<dbReference type="AlphaFoldDB" id="A0A3G8ZEN4"/>
<dbReference type="CDD" id="cd02142">
    <property type="entry name" value="McbC_SagB-like_oxidoreductase"/>
    <property type="match status" value="1"/>
</dbReference>
<organism evidence="2 3">
    <name type="scientific">Epilithonimonas vandammei</name>
    <dbReference type="NCBI Taxonomy" id="2487072"/>
    <lineage>
        <taxon>Bacteria</taxon>
        <taxon>Pseudomonadati</taxon>
        <taxon>Bacteroidota</taxon>
        <taxon>Flavobacteriia</taxon>
        <taxon>Flavobacteriales</taxon>
        <taxon>Weeksellaceae</taxon>
        <taxon>Chryseobacterium group</taxon>
        <taxon>Epilithonimonas</taxon>
    </lineage>
</organism>